<name>A0A3M7T356_BRAPC</name>
<keyword evidence="1" id="KW-0472">Membrane</keyword>
<sequence length="73" mass="8706">MLNFSLLTTNLDVYFVCILKNDNKLFVFILTNLINDTFSSYFIVIINWVATIKSFQYLNFWRLLQFEAVLLQT</sequence>
<accession>A0A3M7T356</accession>
<keyword evidence="1" id="KW-1133">Transmembrane helix</keyword>
<evidence type="ECO:0000313" key="2">
    <source>
        <dbReference type="EMBL" id="RNA42329.1"/>
    </source>
</evidence>
<organism evidence="2 3">
    <name type="scientific">Brachionus plicatilis</name>
    <name type="common">Marine rotifer</name>
    <name type="synonym">Brachionus muelleri</name>
    <dbReference type="NCBI Taxonomy" id="10195"/>
    <lineage>
        <taxon>Eukaryota</taxon>
        <taxon>Metazoa</taxon>
        <taxon>Spiralia</taxon>
        <taxon>Gnathifera</taxon>
        <taxon>Rotifera</taxon>
        <taxon>Eurotatoria</taxon>
        <taxon>Monogononta</taxon>
        <taxon>Pseudotrocha</taxon>
        <taxon>Ploima</taxon>
        <taxon>Brachionidae</taxon>
        <taxon>Brachionus</taxon>
    </lineage>
</organism>
<dbReference type="EMBL" id="REGN01000382">
    <property type="protein sequence ID" value="RNA42329.1"/>
    <property type="molecule type" value="Genomic_DNA"/>
</dbReference>
<evidence type="ECO:0000256" key="1">
    <source>
        <dbReference type="SAM" id="Phobius"/>
    </source>
</evidence>
<comment type="caution">
    <text evidence="2">The sequence shown here is derived from an EMBL/GenBank/DDBJ whole genome shotgun (WGS) entry which is preliminary data.</text>
</comment>
<reference evidence="2 3" key="1">
    <citation type="journal article" date="2018" name="Sci. Rep.">
        <title>Genomic signatures of local adaptation to the degree of environmental predictability in rotifers.</title>
        <authorList>
            <person name="Franch-Gras L."/>
            <person name="Hahn C."/>
            <person name="Garcia-Roger E.M."/>
            <person name="Carmona M.J."/>
            <person name="Serra M."/>
            <person name="Gomez A."/>
        </authorList>
    </citation>
    <scope>NUCLEOTIDE SEQUENCE [LARGE SCALE GENOMIC DNA]</scope>
    <source>
        <strain evidence="2">HYR1</strain>
    </source>
</reference>
<keyword evidence="1" id="KW-0812">Transmembrane</keyword>
<protein>
    <submittedName>
        <fullName evidence="2">Uncharacterized protein</fullName>
    </submittedName>
</protein>
<gene>
    <name evidence="2" type="ORF">BpHYR1_040481</name>
</gene>
<proteinExistence type="predicted"/>
<dbReference type="Proteomes" id="UP000276133">
    <property type="component" value="Unassembled WGS sequence"/>
</dbReference>
<dbReference type="AlphaFoldDB" id="A0A3M7T356"/>
<evidence type="ECO:0000313" key="3">
    <source>
        <dbReference type="Proteomes" id="UP000276133"/>
    </source>
</evidence>
<keyword evidence="3" id="KW-1185">Reference proteome</keyword>
<feature type="transmembrane region" description="Helical" evidence="1">
    <location>
        <begin position="25"/>
        <end position="50"/>
    </location>
</feature>